<feature type="active site" evidence="3">
    <location>
        <position position="209"/>
    </location>
</feature>
<organism evidence="6 7">
    <name type="scientific">Thecamonas trahens ATCC 50062</name>
    <dbReference type="NCBI Taxonomy" id="461836"/>
    <lineage>
        <taxon>Eukaryota</taxon>
        <taxon>Apusozoa</taxon>
        <taxon>Apusomonadida</taxon>
        <taxon>Apusomonadidae</taxon>
        <taxon>Thecamonas</taxon>
    </lineage>
</organism>
<feature type="domain" description="6-phosphogluconate dehydrogenase NADP-binding" evidence="4">
    <location>
        <begin position="35"/>
        <end position="200"/>
    </location>
</feature>
<dbReference type="InterPro" id="IPR013328">
    <property type="entry name" value="6PGD_dom2"/>
</dbReference>
<dbReference type="InterPro" id="IPR006115">
    <property type="entry name" value="6PGDH_NADP-bd"/>
</dbReference>
<dbReference type="Pfam" id="PF14833">
    <property type="entry name" value="NAD_binding_11"/>
    <property type="match status" value="1"/>
</dbReference>
<dbReference type="SUPFAM" id="SSF48179">
    <property type="entry name" value="6-phosphogluconate dehydrogenase C-terminal domain-like"/>
    <property type="match status" value="1"/>
</dbReference>
<proteinExistence type="predicted"/>
<keyword evidence="1" id="KW-0560">Oxidoreductase</keyword>
<evidence type="ECO:0000313" key="7">
    <source>
        <dbReference type="Proteomes" id="UP000054408"/>
    </source>
</evidence>
<evidence type="ECO:0000256" key="2">
    <source>
        <dbReference type="ARBA" id="ARBA00023027"/>
    </source>
</evidence>
<dbReference type="Proteomes" id="UP000054408">
    <property type="component" value="Unassembled WGS sequence"/>
</dbReference>
<dbReference type="GeneID" id="25560896"/>
<sequence>MFAAVRTAVAAPWTWSRAAIAMHPTVSGKRSMSTRVGWIGTGVMGASMAKHVASAGFDLSVYARSPEKPAVVDLVEATGARVFDSPAELASSVDVLCSIVGFPDDVHAVLLDDVDGALGKAVTNPPSLVIDLTTSQPALALKIAAAAQAQGSDALDAPVSGGDVGARNGQLSIMVGGSDAAFAAGLPILQPMAKVVTHMGGPGAGQHTKMVNQIAIAGGMIGMVEGLVYGHAAGLDLETVLEAISGGAAGSWSLSNYAPRMLKRDFAPGFYVEHFVKDLGIALDEARAMNLSLPGLALVQQLYLALIAQGGAARGTHALQLALESMNNIQIKDYSA</sequence>
<dbReference type="GO" id="GO:0051287">
    <property type="term" value="F:NAD binding"/>
    <property type="evidence" value="ECO:0007669"/>
    <property type="project" value="InterPro"/>
</dbReference>
<gene>
    <name evidence="6" type="ORF">AMSG_01127</name>
</gene>
<evidence type="ECO:0000256" key="1">
    <source>
        <dbReference type="ARBA" id="ARBA00023002"/>
    </source>
</evidence>
<dbReference type="InterPro" id="IPR008927">
    <property type="entry name" value="6-PGluconate_DH-like_C_sf"/>
</dbReference>
<dbReference type="RefSeq" id="XP_013762299.1">
    <property type="nucleotide sequence ID" value="XM_013906845.1"/>
</dbReference>
<protein>
    <submittedName>
        <fullName evidence="6">3-hydroxyisobutyrate dehydrogenase</fullName>
    </submittedName>
</protein>
<dbReference type="InterPro" id="IPR015815">
    <property type="entry name" value="HIBADH-related"/>
</dbReference>
<dbReference type="OrthoDB" id="435038at2759"/>
<dbReference type="AlphaFoldDB" id="A0A0L0DJB8"/>
<reference evidence="6 7" key="1">
    <citation type="submission" date="2010-05" db="EMBL/GenBank/DDBJ databases">
        <title>The Genome Sequence of Thecamonas trahens ATCC 50062.</title>
        <authorList>
            <consortium name="The Broad Institute Genome Sequencing Platform"/>
            <person name="Russ C."/>
            <person name="Cuomo C."/>
            <person name="Shea T."/>
            <person name="Young S.K."/>
            <person name="Zeng Q."/>
            <person name="Koehrsen M."/>
            <person name="Haas B."/>
            <person name="Borodovsky M."/>
            <person name="Guigo R."/>
            <person name="Alvarado L."/>
            <person name="Berlin A."/>
            <person name="Bochicchio J."/>
            <person name="Borenstein D."/>
            <person name="Chapman S."/>
            <person name="Chen Z."/>
            <person name="Freedman E."/>
            <person name="Gellesch M."/>
            <person name="Goldberg J."/>
            <person name="Griggs A."/>
            <person name="Gujja S."/>
            <person name="Heilman E."/>
            <person name="Heiman D."/>
            <person name="Hepburn T."/>
            <person name="Howarth C."/>
            <person name="Jen D."/>
            <person name="Larson L."/>
            <person name="Mehta T."/>
            <person name="Park D."/>
            <person name="Pearson M."/>
            <person name="Roberts A."/>
            <person name="Saif S."/>
            <person name="Shenoy N."/>
            <person name="Sisk P."/>
            <person name="Stolte C."/>
            <person name="Sykes S."/>
            <person name="Thomson T."/>
            <person name="Walk T."/>
            <person name="White J."/>
            <person name="Yandava C."/>
            <person name="Burger G."/>
            <person name="Gray M.W."/>
            <person name="Holland P.W.H."/>
            <person name="King N."/>
            <person name="Lang F.B.F."/>
            <person name="Roger A.J."/>
            <person name="Ruiz-Trillo I."/>
            <person name="Lander E."/>
            <person name="Nusbaum C."/>
        </authorList>
    </citation>
    <scope>NUCLEOTIDE SEQUENCE [LARGE SCALE GENOMIC DNA]</scope>
    <source>
        <strain evidence="6 7">ATCC 50062</strain>
    </source>
</reference>
<dbReference type="PANTHER" id="PTHR43060:SF15">
    <property type="entry name" value="3-HYDROXYISOBUTYRATE DEHYDROGENASE-LIKE 1, MITOCHONDRIAL-RELATED"/>
    <property type="match status" value="1"/>
</dbReference>
<evidence type="ECO:0000259" key="4">
    <source>
        <dbReference type="Pfam" id="PF03446"/>
    </source>
</evidence>
<evidence type="ECO:0000259" key="5">
    <source>
        <dbReference type="Pfam" id="PF14833"/>
    </source>
</evidence>
<evidence type="ECO:0000256" key="3">
    <source>
        <dbReference type="PIRSR" id="PIRSR000103-1"/>
    </source>
</evidence>
<dbReference type="SUPFAM" id="SSF51735">
    <property type="entry name" value="NAD(P)-binding Rossmann-fold domains"/>
    <property type="match status" value="1"/>
</dbReference>
<dbReference type="GO" id="GO:0050661">
    <property type="term" value="F:NADP binding"/>
    <property type="evidence" value="ECO:0007669"/>
    <property type="project" value="InterPro"/>
</dbReference>
<dbReference type="InterPro" id="IPR029154">
    <property type="entry name" value="HIBADH-like_NADP-bd"/>
</dbReference>
<dbReference type="InterPro" id="IPR036291">
    <property type="entry name" value="NAD(P)-bd_dom_sf"/>
</dbReference>
<dbReference type="eggNOG" id="KOG0409">
    <property type="taxonomic scope" value="Eukaryota"/>
</dbReference>
<keyword evidence="7" id="KW-1185">Reference proteome</keyword>
<evidence type="ECO:0000313" key="6">
    <source>
        <dbReference type="EMBL" id="KNC52300.1"/>
    </source>
</evidence>
<dbReference type="OMA" id="QFYADVQ"/>
<dbReference type="GO" id="GO:0016491">
    <property type="term" value="F:oxidoreductase activity"/>
    <property type="evidence" value="ECO:0007669"/>
    <property type="project" value="UniProtKB-KW"/>
</dbReference>
<dbReference type="PIRSF" id="PIRSF000103">
    <property type="entry name" value="HIBADH"/>
    <property type="match status" value="1"/>
</dbReference>
<keyword evidence="2" id="KW-0520">NAD</keyword>
<dbReference type="EMBL" id="GL349436">
    <property type="protein sequence ID" value="KNC52300.1"/>
    <property type="molecule type" value="Genomic_DNA"/>
</dbReference>
<accession>A0A0L0DJB8</accession>
<dbReference type="PANTHER" id="PTHR43060">
    <property type="entry name" value="3-HYDROXYISOBUTYRATE DEHYDROGENASE-LIKE 1, MITOCHONDRIAL-RELATED"/>
    <property type="match status" value="1"/>
</dbReference>
<dbReference type="Gene3D" id="1.10.1040.10">
    <property type="entry name" value="N-(1-d-carboxylethyl)-l-norvaline Dehydrogenase, domain 2"/>
    <property type="match status" value="1"/>
</dbReference>
<dbReference type="STRING" id="461836.A0A0L0DJB8"/>
<dbReference type="Gene3D" id="3.40.50.720">
    <property type="entry name" value="NAD(P)-binding Rossmann-like Domain"/>
    <property type="match status" value="1"/>
</dbReference>
<feature type="domain" description="3-hydroxyisobutyrate dehydrogenase-like NAD-binding" evidence="5">
    <location>
        <begin position="203"/>
        <end position="319"/>
    </location>
</feature>
<dbReference type="Pfam" id="PF03446">
    <property type="entry name" value="NAD_binding_2"/>
    <property type="match status" value="1"/>
</dbReference>
<name>A0A0L0DJB8_THETB</name>